<dbReference type="InterPro" id="IPR005821">
    <property type="entry name" value="Ion_trans_dom"/>
</dbReference>
<dbReference type="GO" id="GO:0008332">
    <property type="term" value="F:low voltage-gated calcium channel activity"/>
    <property type="evidence" value="ECO:0007669"/>
    <property type="project" value="TreeGrafter"/>
</dbReference>
<dbReference type="PANTHER" id="PTHR10037:SF230">
    <property type="entry name" value="CA[2+]-CHANNEL PROTEIN ALPHA[[1]] SUBUNIT T, ISOFORM F"/>
    <property type="match status" value="1"/>
</dbReference>
<dbReference type="GO" id="GO:0001518">
    <property type="term" value="C:voltage-gated sodium channel complex"/>
    <property type="evidence" value="ECO:0007669"/>
    <property type="project" value="TreeGrafter"/>
</dbReference>
<feature type="transmembrane region" description="Helical" evidence="5">
    <location>
        <begin position="125"/>
        <end position="145"/>
    </location>
</feature>
<evidence type="ECO:0000256" key="4">
    <source>
        <dbReference type="ARBA" id="ARBA00023136"/>
    </source>
</evidence>
<dbReference type="Proteomes" id="UP000649617">
    <property type="component" value="Unassembled WGS sequence"/>
</dbReference>
<feature type="non-terminal residue" evidence="7">
    <location>
        <position position="1"/>
    </location>
</feature>
<feature type="transmembrane region" description="Helical" evidence="5">
    <location>
        <begin position="51"/>
        <end position="75"/>
    </location>
</feature>
<protein>
    <submittedName>
        <fullName evidence="7">Para protein</fullName>
    </submittedName>
</protein>
<evidence type="ECO:0000256" key="3">
    <source>
        <dbReference type="ARBA" id="ARBA00022989"/>
    </source>
</evidence>
<name>A0A812MD96_SYMPI</name>
<feature type="transmembrane region" description="Helical" evidence="5">
    <location>
        <begin position="16"/>
        <end position="39"/>
    </location>
</feature>
<dbReference type="InterPro" id="IPR027359">
    <property type="entry name" value="Volt_channel_dom_sf"/>
</dbReference>
<dbReference type="Gene3D" id="1.20.120.350">
    <property type="entry name" value="Voltage-gated potassium channels. Chain C"/>
    <property type="match status" value="1"/>
</dbReference>
<gene>
    <name evidence="7" type="primary">para</name>
    <name evidence="7" type="ORF">SPIL2461_LOCUS5200</name>
</gene>
<dbReference type="PROSITE" id="PS50222">
    <property type="entry name" value="EF_HAND_2"/>
    <property type="match status" value="1"/>
</dbReference>
<organism evidence="7 8">
    <name type="scientific">Symbiodinium pilosum</name>
    <name type="common">Dinoflagellate</name>
    <dbReference type="NCBI Taxonomy" id="2952"/>
    <lineage>
        <taxon>Eukaryota</taxon>
        <taxon>Sar</taxon>
        <taxon>Alveolata</taxon>
        <taxon>Dinophyceae</taxon>
        <taxon>Suessiales</taxon>
        <taxon>Symbiodiniaceae</taxon>
        <taxon>Symbiodinium</taxon>
    </lineage>
</organism>
<keyword evidence="2 5" id="KW-0812">Transmembrane</keyword>
<evidence type="ECO:0000313" key="7">
    <source>
        <dbReference type="EMBL" id="CAE7256265.1"/>
    </source>
</evidence>
<accession>A0A812MD96</accession>
<dbReference type="InterPro" id="IPR043203">
    <property type="entry name" value="VGCC_Ca_Na"/>
</dbReference>
<dbReference type="PANTHER" id="PTHR10037">
    <property type="entry name" value="VOLTAGE-GATED CATION CHANNEL CALCIUM AND SODIUM"/>
    <property type="match status" value="1"/>
</dbReference>
<dbReference type="GO" id="GO:0070509">
    <property type="term" value="P:calcium ion import"/>
    <property type="evidence" value="ECO:0007669"/>
    <property type="project" value="TreeGrafter"/>
</dbReference>
<evidence type="ECO:0000256" key="1">
    <source>
        <dbReference type="ARBA" id="ARBA00004141"/>
    </source>
</evidence>
<dbReference type="SUPFAM" id="SSF81324">
    <property type="entry name" value="Voltage-gated potassium channels"/>
    <property type="match status" value="1"/>
</dbReference>
<dbReference type="GO" id="GO:0086010">
    <property type="term" value="P:membrane depolarization during action potential"/>
    <property type="evidence" value="ECO:0007669"/>
    <property type="project" value="TreeGrafter"/>
</dbReference>
<dbReference type="EMBL" id="CAJNIZ010007224">
    <property type="protein sequence ID" value="CAE7256265.1"/>
    <property type="molecule type" value="Genomic_DNA"/>
</dbReference>
<evidence type="ECO:0000259" key="6">
    <source>
        <dbReference type="PROSITE" id="PS50222"/>
    </source>
</evidence>
<comment type="caution">
    <text evidence="7">The sequence shown here is derived from an EMBL/GenBank/DDBJ whole genome shotgun (WGS) entry which is preliminary data.</text>
</comment>
<proteinExistence type="predicted"/>
<dbReference type="AlphaFoldDB" id="A0A812MD96"/>
<evidence type="ECO:0000256" key="2">
    <source>
        <dbReference type="ARBA" id="ARBA00022692"/>
    </source>
</evidence>
<sequence length="331" mass="37597">VDADNNPAATMLDAAWPYQVCDNLFCAYFSAELLIRFMAFELKRNCLRDRWFVFDTFLVLMMVAETWVLTILFAAMGTGLNVPTGSLRLLRLLRLSRLVRLLRSAPELLTLINGMRVASRAVSSALLLIILLNYVFAIVLLLFLADIEDEDVQASWCGPGMWTLALDGTFMDGTKDIFESLRTLDERSGYVYPWFRGWAVIGVFTLYLLLTNVTVMNMLIGILCEVVSEVKREDEEGVAIDFMKAHLRSMLTEIDKDGNENISKQELASVVEDEKAQKVLSELQVKPEDVIDLTEYLFEQDIDAGREQEVTREELLEVILKIRGGREISNQ</sequence>
<comment type="subcellular location">
    <subcellularLocation>
        <location evidence="1">Membrane</location>
        <topology evidence="1">Multi-pass membrane protein</topology>
    </subcellularLocation>
</comment>
<feature type="transmembrane region" description="Helical" evidence="5">
    <location>
        <begin position="191"/>
        <end position="210"/>
    </location>
</feature>
<dbReference type="GO" id="GO:0005509">
    <property type="term" value="F:calcium ion binding"/>
    <property type="evidence" value="ECO:0007669"/>
    <property type="project" value="InterPro"/>
</dbReference>
<dbReference type="InterPro" id="IPR002048">
    <property type="entry name" value="EF_hand_dom"/>
</dbReference>
<evidence type="ECO:0000313" key="8">
    <source>
        <dbReference type="Proteomes" id="UP000649617"/>
    </source>
</evidence>
<evidence type="ECO:0000256" key="5">
    <source>
        <dbReference type="SAM" id="Phobius"/>
    </source>
</evidence>
<dbReference type="Gene3D" id="1.10.287.70">
    <property type="match status" value="1"/>
</dbReference>
<keyword evidence="3 5" id="KW-1133">Transmembrane helix</keyword>
<dbReference type="Gene3D" id="1.10.238.10">
    <property type="entry name" value="EF-hand"/>
    <property type="match status" value="1"/>
</dbReference>
<reference evidence="7" key="1">
    <citation type="submission" date="2021-02" db="EMBL/GenBank/DDBJ databases">
        <authorList>
            <person name="Dougan E. K."/>
            <person name="Rhodes N."/>
            <person name="Thang M."/>
            <person name="Chan C."/>
        </authorList>
    </citation>
    <scope>NUCLEOTIDE SEQUENCE</scope>
</reference>
<keyword evidence="4 5" id="KW-0472">Membrane</keyword>
<dbReference type="Pfam" id="PF00520">
    <property type="entry name" value="Ion_trans"/>
    <property type="match status" value="1"/>
</dbReference>
<feature type="domain" description="EF-hand" evidence="6">
    <location>
        <begin position="242"/>
        <end position="277"/>
    </location>
</feature>
<feature type="non-terminal residue" evidence="7">
    <location>
        <position position="331"/>
    </location>
</feature>
<keyword evidence="8" id="KW-1185">Reference proteome</keyword>
<dbReference type="OrthoDB" id="426360at2759"/>
<dbReference type="GO" id="GO:0005248">
    <property type="term" value="F:voltage-gated sodium channel activity"/>
    <property type="evidence" value="ECO:0007669"/>
    <property type="project" value="TreeGrafter"/>
</dbReference>